<comment type="similarity">
    <text evidence="4">Belongs to the TRAFAC class YlqF/YawG GTPase family. MTG1 subfamily.</text>
</comment>
<dbReference type="NCBIfam" id="TIGR03596">
    <property type="entry name" value="GTPase_YlqF"/>
    <property type="match status" value="1"/>
</dbReference>
<dbReference type="SUPFAM" id="SSF52540">
    <property type="entry name" value="P-loop containing nucleoside triphosphate hydrolases"/>
    <property type="match status" value="1"/>
</dbReference>
<dbReference type="AlphaFoldDB" id="A0A7X6N230"/>
<organism evidence="7 8">
    <name type="scientific">Periweissella fabalis</name>
    <dbReference type="NCBI Taxonomy" id="1070421"/>
    <lineage>
        <taxon>Bacteria</taxon>
        <taxon>Bacillati</taxon>
        <taxon>Bacillota</taxon>
        <taxon>Bacilli</taxon>
        <taxon>Lactobacillales</taxon>
        <taxon>Lactobacillaceae</taxon>
        <taxon>Periweissella</taxon>
    </lineage>
</organism>
<protein>
    <recommendedName>
        <fullName evidence="1 4">Ribosome biogenesis GTPase A</fullName>
    </recommendedName>
</protein>
<name>A0A7X6N230_9LACO</name>
<dbReference type="EMBL" id="JAAXPN010000001">
    <property type="protein sequence ID" value="NKZ23277.1"/>
    <property type="molecule type" value="Genomic_DNA"/>
</dbReference>
<dbReference type="CDD" id="cd01856">
    <property type="entry name" value="YlqF"/>
    <property type="match status" value="1"/>
</dbReference>
<dbReference type="PROSITE" id="PS51721">
    <property type="entry name" value="G_CP"/>
    <property type="match status" value="1"/>
</dbReference>
<dbReference type="GO" id="GO:0006412">
    <property type="term" value="P:translation"/>
    <property type="evidence" value="ECO:0007669"/>
    <property type="project" value="TreeGrafter"/>
</dbReference>
<dbReference type="FunFam" id="3.40.50.300:FF:000590">
    <property type="entry name" value="Ribosome biogenesis GTPase A"/>
    <property type="match status" value="1"/>
</dbReference>
<feature type="binding site" evidence="5">
    <location>
        <begin position="132"/>
        <end position="137"/>
    </location>
    <ligand>
        <name>GTP</name>
        <dbReference type="ChEBI" id="CHEBI:37565"/>
    </ligand>
</feature>
<dbReference type="InterPro" id="IPR019991">
    <property type="entry name" value="GTP-bd_ribosome_bgen"/>
</dbReference>
<keyword evidence="2 4" id="KW-0547">Nucleotide-binding</keyword>
<evidence type="ECO:0000256" key="3">
    <source>
        <dbReference type="ARBA" id="ARBA00023134"/>
    </source>
</evidence>
<accession>A0A7X6N230</accession>
<evidence type="ECO:0000313" key="8">
    <source>
        <dbReference type="Proteomes" id="UP000549765"/>
    </source>
</evidence>
<feature type="binding site" evidence="5">
    <location>
        <position position="176"/>
    </location>
    <ligand>
        <name>GTP</name>
        <dbReference type="ChEBI" id="CHEBI:37565"/>
    </ligand>
</feature>
<dbReference type="Gene3D" id="1.10.1580.10">
    <property type="match status" value="1"/>
</dbReference>
<keyword evidence="4" id="KW-0963">Cytoplasm</keyword>
<reference evidence="7 8" key="1">
    <citation type="submission" date="2020-04" db="EMBL/GenBank/DDBJ databases">
        <title>MicrobeNet Type strains.</title>
        <authorList>
            <person name="Nicholson A.C."/>
        </authorList>
    </citation>
    <scope>NUCLEOTIDE SEQUENCE [LARGE SCALE GENOMIC DNA]</scope>
    <source>
        <strain evidence="7 8">CCUG 61472</strain>
    </source>
</reference>
<evidence type="ECO:0000256" key="4">
    <source>
        <dbReference type="PIRNR" id="PIRNR006230"/>
    </source>
</evidence>
<gene>
    <name evidence="7" type="primary">ylqF</name>
    <name evidence="7" type="ORF">HF964_00400</name>
</gene>
<dbReference type="Gene3D" id="3.40.50.300">
    <property type="entry name" value="P-loop containing nucleotide triphosphate hydrolases"/>
    <property type="match status" value="1"/>
</dbReference>
<dbReference type="PANTHER" id="PTHR45782:SF4">
    <property type="entry name" value="MITOCHONDRIAL RIBOSOME-ASSOCIATED GTPASE 1"/>
    <property type="match status" value="1"/>
</dbReference>
<feature type="domain" description="CP-type G" evidence="6">
    <location>
        <begin position="13"/>
        <end position="180"/>
    </location>
</feature>
<dbReference type="Proteomes" id="UP000549765">
    <property type="component" value="Unassembled WGS sequence"/>
</dbReference>
<dbReference type="GO" id="GO:0005525">
    <property type="term" value="F:GTP binding"/>
    <property type="evidence" value="ECO:0007669"/>
    <property type="project" value="UniProtKB-KW"/>
</dbReference>
<proteinExistence type="inferred from homology"/>
<dbReference type="InterPro" id="IPR030378">
    <property type="entry name" value="G_CP_dom"/>
</dbReference>
<dbReference type="RefSeq" id="WP_168721080.1">
    <property type="nucleotide sequence ID" value="NZ_JAAXPN010000001.1"/>
</dbReference>
<evidence type="ECO:0000259" key="6">
    <source>
        <dbReference type="PROSITE" id="PS51721"/>
    </source>
</evidence>
<keyword evidence="8" id="KW-1185">Reference proteome</keyword>
<evidence type="ECO:0000256" key="5">
    <source>
        <dbReference type="PIRSR" id="PIRSR006230-1"/>
    </source>
</evidence>
<comment type="function">
    <text evidence="4">Required for a late step of 50S ribosomal subunit assembly. Has GTPase activity.</text>
</comment>
<dbReference type="PANTHER" id="PTHR45782">
    <property type="entry name" value="MITOCHONDRIAL RIBOSOME-ASSOCIATED GTPASE 1"/>
    <property type="match status" value="1"/>
</dbReference>
<dbReference type="Pfam" id="PF01926">
    <property type="entry name" value="MMR_HSR1"/>
    <property type="match status" value="1"/>
</dbReference>
<evidence type="ECO:0000256" key="1">
    <source>
        <dbReference type="ARBA" id="ARBA00014898"/>
    </source>
</evidence>
<keyword evidence="3 4" id="KW-0342">GTP-binding</keyword>
<dbReference type="GO" id="GO:0005737">
    <property type="term" value="C:cytoplasm"/>
    <property type="evidence" value="ECO:0007669"/>
    <property type="project" value="UniProtKB-SubCell"/>
</dbReference>
<comment type="caution">
    <text evidence="7">The sequence shown here is derived from an EMBL/GenBank/DDBJ whole genome shotgun (WGS) entry which is preliminary data.</text>
</comment>
<dbReference type="PIRSF" id="PIRSF006230">
    <property type="entry name" value="MG442"/>
    <property type="match status" value="1"/>
</dbReference>
<dbReference type="InterPro" id="IPR027417">
    <property type="entry name" value="P-loop_NTPase"/>
</dbReference>
<sequence>MAQIIQWYPGHMAKAFRQMRENLHLVDIVFELVDARIPNASRNPQLDELIGDKPRLLVMTKTDLADPGETKKWLAYYRQQGIAAVGLDSRDHMTPQIITKAAKRVLAAKLTRDAEKGIKDQPLRAIVAGIPNVGKSTLLNHLVTRNVAITGDRPGVTKKQQWLKTPTNLQLLDTPGVLWPKFEDPEVGKRLAITGAIKDTLIAKDDVALSLIGFFREDNQPALIERYHLDEDIFDKLTDVDILLLITKKLGFKDDYDRASERLLLDLRRGRICQYTLEKAPLVNEDDSKEEVVESDAQTND</sequence>
<dbReference type="GO" id="GO:0003924">
    <property type="term" value="F:GTPase activity"/>
    <property type="evidence" value="ECO:0007669"/>
    <property type="project" value="TreeGrafter"/>
</dbReference>
<dbReference type="InterPro" id="IPR023179">
    <property type="entry name" value="GTP-bd_ortho_bundle_sf"/>
</dbReference>
<evidence type="ECO:0000256" key="2">
    <source>
        <dbReference type="ARBA" id="ARBA00022741"/>
    </source>
</evidence>
<dbReference type="InterPro" id="IPR006073">
    <property type="entry name" value="GTP-bd"/>
</dbReference>
<evidence type="ECO:0000313" key="7">
    <source>
        <dbReference type="EMBL" id="NKZ23277.1"/>
    </source>
</evidence>
<dbReference type="InterPro" id="IPR016478">
    <property type="entry name" value="GTPase_MTG1"/>
</dbReference>
<comment type="subcellular location">
    <subcellularLocation>
        <location evidence="4">Cytoplasm</location>
    </subcellularLocation>
</comment>